<dbReference type="AlphaFoldDB" id="A0AAX4NG73"/>
<evidence type="ECO:0000256" key="1">
    <source>
        <dbReference type="ARBA" id="ARBA00010751"/>
    </source>
</evidence>
<evidence type="ECO:0000313" key="4">
    <source>
        <dbReference type="Proteomes" id="UP001451606"/>
    </source>
</evidence>
<dbReference type="HAMAP" id="MF_00338">
    <property type="entry name" value="UPF0145"/>
    <property type="match status" value="1"/>
</dbReference>
<gene>
    <name evidence="3" type="ORF">OXIME_000249</name>
</gene>
<protein>
    <recommendedName>
        <fullName evidence="2">UPF0145 protein OXIME_000249</fullName>
    </recommendedName>
</protein>
<proteinExistence type="inferred from homology"/>
<dbReference type="Gene3D" id="3.30.110.70">
    <property type="entry name" value="Hypothetical protein apc22750. Chain B"/>
    <property type="match status" value="1"/>
</dbReference>
<reference evidence="3 4" key="1">
    <citation type="submission" date="2023-09" db="EMBL/GenBank/DDBJ databases">
        <authorList>
            <person name="Golyshina O.V."/>
            <person name="Lunev E.A."/>
            <person name="Bargiela R."/>
            <person name="Gaines M.C."/>
            <person name="Daum B."/>
            <person name="Bale N.J."/>
            <person name="Koenen M."/>
            <person name="Sinninghe Damst J.S."/>
            <person name="Yakimov M."/>
            <person name="Golyshin P.N."/>
        </authorList>
    </citation>
    <scope>NUCLEOTIDE SEQUENCE [LARGE SCALE GENOMIC DNA]</scope>
    <source>
        <strain evidence="3 4">M1</strain>
    </source>
</reference>
<accession>A0AAX4NG73</accession>
<sequence length="122" mass="13055">MADESEITMVTMNYVPGKKINKVIGTIWGITVRSRGIGGNIMAGLRSLGGGEIKEYSKMLSDARNTAMDRLRDAARQLGANAVIELRFDSSDIGQIMTEIVAYGTAVVIEDASGTAERVSLS</sequence>
<dbReference type="SUPFAM" id="SSF117782">
    <property type="entry name" value="YbjQ-like"/>
    <property type="match status" value="1"/>
</dbReference>
<evidence type="ECO:0000313" key="3">
    <source>
        <dbReference type="EMBL" id="WYX99709.1"/>
    </source>
</evidence>
<dbReference type="EMBL" id="CP133772">
    <property type="protein sequence ID" value="WYX99709.1"/>
    <property type="molecule type" value="Genomic_DNA"/>
</dbReference>
<comment type="similarity">
    <text evidence="1 2">Belongs to the UPF0145 family.</text>
</comment>
<dbReference type="InterPro" id="IPR035439">
    <property type="entry name" value="UPF0145_dom_sf"/>
</dbReference>
<dbReference type="KEGG" id="omr:OXIME_000249"/>
<dbReference type="RefSeq" id="WP_393971673.1">
    <property type="nucleotide sequence ID" value="NZ_CP133772.1"/>
</dbReference>
<dbReference type="PANTHER" id="PTHR34068:SF2">
    <property type="entry name" value="UPF0145 PROTEIN SCO3412"/>
    <property type="match status" value="1"/>
</dbReference>
<dbReference type="InterPro" id="IPR002765">
    <property type="entry name" value="UPF0145_YbjQ-like"/>
</dbReference>
<dbReference type="PANTHER" id="PTHR34068">
    <property type="entry name" value="UPF0145 PROTEIN YBJQ"/>
    <property type="match status" value="1"/>
</dbReference>
<keyword evidence="4" id="KW-1185">Reference proteome</keyword>
<evidence type="ECO:0000256" key="2">
    <source>
        <dbReference type="HAMAP-Rule" id="MF_00338"/>
    </source>
</evidence>
<name>A0AAX4NG73_9ARCH</name>
<dbReference type="Proteomes" id="UP001451606">
    <property type="component" value="Chromosome"/>
</dbReference>
<organism evidence="3 4">
    <name type="scientific">Oxyplasma meridianum</name>
    <dbReference type="NCBI Taxonomy" id="3073602"/>
    <lineage>
        <taxon>Archaea</taxon>
        <taxon>Methanobacteriati</taxon>
        <taxon>Thermoplasmatota</taxon>
        <taxon>Thermoplasmata</taxon>
        <taxon>Thermoplasmatales</taxon>
        <taxon>Thermoplasmataceae</taxon>
        <taxon>Oxyplasma</taxon>
    </lineage>
</organism>
<dbReference type="Pfam" id="PF01906">
    <property type="entry name" value="YbjQ_1"/>
    <property type="match status" value="1"/>
</dbReference>
<dbReference type="GeneID" id="95966973"/>